<dbReference type="PANTHER" id="PTHR39327">
    <property type="match status" value="1"/>
</dbReference>
<reference evidence="1 2" key="3">
    <citation type="submission" date="2019-09" db="EMBL/GenBank/DDBJ databases">
        <title>Taxonomic note: a critical rebuttal of the proposed division of the genus Arcobacter into six genera, emended descriptions of Arcobacter anaerophilus and the genus Arcobacter, and an assessment of genus-level boundaries for Epsilonproteobacteria using in silico genomic comparator tools.</title>
        <authorList>
            <person name="On S.L.W."/>
            <person name="Miller W.G."/>
            <person name="Biggs P."/>
            <person name="Cornelius A."/>
            <person name="Vandamme P."/>
        </authorList>
    </citation>
    <scope>NUCLEOTIDE SEQUENCE [LARGE SCALE GENOMIC DNA]</scope>
    <source>
        <strain evidence="1 2">LMG 26638</strain>
    </source>
</reference>
<organism evidence="1 2">
    <name type="scientific">Malaciobacter pacificus</name>
    <dbReference type="NCBI Taxonomy" id="1080223"/>
    <lineage>
        <taxon>Bacteria</taxon>
        <taxon>Pseudomonadati</taxon>
        <taxon>Campylobacterota</taxon>
        <taxon>Epsilonproteobacteria</taxon>
        <taxon>Campylobacterales</taxon>
        <taxon>Arcobacteraceae</taxon>
        <taxon>Malaciobacter</taxon>
    </lineage>
</organism>
<dbReference type="InterPro" id="IPR010319">
    <property type="entry name" value="Transglutaminase-like_Cys_pept"/>
</dbReference>
<dbReference type="Pfam" id="PF06035">
    <property type="entry name" value="Peptidase_C93"/>
    <property type="match status" value="1"/>
</dbReference>
<dbReference type="AlphaFoldDB" id="A0A5C2HFW4"/>
<dbReference type="OrthoDB" id="5401788at2"/>
<dbReference type="InterPro" id="IPR038765">
    <property type="entry name" value="Papain-like_cys_pep_sf"/>
</dbReference>
<reference evidence="1 2" key="1">
    <citation type="submission" date="2019-09" db="EMBL/GenBank/DDBJ databases">
        <title>Complete genome sequencing of four Arcobacter species reveals a diverse suite of mobile elements.</title>
        <authorList>
            <person name="Miller W.G."/>
            <person name="Yee E."/>
            <person name="Bono J.L."/>
        </authorList>
    </citation>
    <scope>NUCLEOTIDE SEQUENCE [LARGE SCALE GENOMIC DNA]</scope>
    <source>
        <strain evidence="1 2">LMG 26638</strain>
    </source>
</reference>
<dbReference type="EMBL" id="CP035928">
    <property type="protein sequence ID" value="QEP35312.1"/>
    <property type="molecule type" value="Genomic_DNA"/>
</dbReference>
<protein>
    <submittedName>
        <fullName evidence="1">Putative transglutaminase-like cysteine proteinase, C93 family</fullName>
    </submittedName>
</protein>
<dbReference type="RefSeq" id="WP_130234208.1">
    <property type="nucleotide sequence ID" value="NZ_BMEF01000016.1"/>
</dbReference>
<evidence type="ECO:0000313" key="1">
    <source>
        <dbReference type="EMBL" id="QEP35312.1"/>
    </source>
</evidence>
<keyword evidence="2" id="KW-1185">Reference proteome</keyword>
<reference evidence="2" key="2">
    <citation type="submission" date="2019-09" db="EMBL/GenBank/DDBJ databases">
        <title>Complete genome sequencing of four Arcobacter species reveals a diverse suite of mobile elements.</title>
        <authorList>
            <person name="On S.L.W."/>
            <person name="Miller W.G."/>
            <person name="Biggs P."/>
            <person name="Cornelius A."/>
            <person name="Vandamme P."/>
        </authorList>
    </citation>
    <scope>NUCLEOTIDE SEQUENCE [LARGE SCALE GENOMIC DNA]</scope>
    <source>
        <strain evidence="2">LMG 26638</strain>
    </source>
</reference>
<sequence>MKRTIILIFLFAFTLNAYEFKLNKKDIKYINKSVKKPFIVNRLKKYEELKIKVKDYNLIRKLSHINSFVNKILPAYDLAENSSIDYWATPKEFLIQGHGDCEDYAITKYFTLLELGIPKEKLYFAVVDIKGQRDSHMVLLYLENIKSTPLVLDNLSFKVIPFTKRKKLIPKFAFNEIDSYRFNPEGFTKKVRIKWGKENKWEKLLNRVYVLNE</sequence>
<proteinExistence type="predicted"/>
<dbReference type="Gene3D" id="3.10.620.30">
    <property type="match status" value="1"/>
</dbReference>
<dbReference type="KEGG" id="apai:APAC_2251"/>
<dbReference type="Proteomes" id="UP000322726">
    <property type="component" value="Chromosome"/>
</dbReference>
<dbReference type="SUPFAM" id="SSF54001">
    <property type="entry name" value="Cysteine proteinases"/>
    <property type="match status" value="1"/>
</dbReference>
<dbReference type="PANTHER" id="PTHR39327:SF1">
    <property type="entry name" value="BLR5470 PROTEIN"/>
    <property type="match status" value="1"/>
</dbReference>
<evidence type="ECO:0000313" key="2">
    <source>
        <dbReference type="Proteomes" id="UP000322726"/>
    </source>
</evidence>
<accession>A0A5C2HFW4</accession>
<gene>
    <name evidence="1" type="ORF">APAC_2251</name>
</gene>
<name>A0A5C2HFW4_9BACT</name>